<dbReference type="Gene3D" id="3.90.320.10">
    <property type="match status" value="1"/>
</dbReference>
<name>A0A075H5Q7_9EURY</name>
<evidence type="ECO:0000259" key="1">
    <source>
        <dbReference type="Pfam" id="PF12705"/>
    </source>
</evidence>
<feature type="domain" description="PD-(D/E)XK endonuclease-like" evidence="1">
    <location>
        <begin position="38"/>
        <end position="210"/>
    </location>
</feature>
<evidence type="ECO:0000313" key="2">
    <source>
        <dbReference type="EMBL" id="AIF09278.1"/>
    </source>
</evidence>
<accession>A0A075H5Q7</accession>
<sequence>MDALLKREFDVHRAAGTPHPYMAGHGLGHMVPLDHAMIDEWRNNRQGVRTQKHGLELFGAVDDIWKSGEGADEEWHVVDYKSTATNNEITLELFLVDIYKGAYVRQMAIYQWLLRELGHPVSTRGFFVYENGNNSADSLLSGGPEASPRGIPLRPVTIIEIDTADDSVVIEGERIDFDWVENLAIGAKACLELYEPPAAGEYCEYCAYSSANSSI</sequence>
<protein>
    <recommendedName>
        <fullName evidence="1">PD-(D/E)XK endonuclease-like domain-containing protein</fullName>
    </recommendedName>
</protein>
<organism evidence="2">
    <name type="scientific">uncultured marine group II/III euryarchaeote KM3_35_G08</name>
    <dbReference type="NCBI Taxonomy" id="1456438"/>
    <lineage>
        <taxon>Archaea</taxon>
        <taxon>Methanobacteriati</taxon>
        <taxon>Methanobacteriota</taxon>
        <taxon>environmental samples</taxon>
    </lineage>
</organism>
<dbReference type="EMBL" id="KF900857">
    <property type="protein sequence ID" value="AIF09278.1"/>
    <property type="molecule type" value="Genomic_DNA"/>
</dbReference>
<dbReference type="Pfam" id="PF12705">
    <property type="entry name" value="PDDEXK_1"/>
    <property type="match status" value="1"/>
</dbReference>
<dbReference type="InterPro" id="IPR011604">
    <property type="entry name" value="PDDEXK-like_dom_sf"/>
</dbReference>
<proteinExistence type="predicted"/>
<reference evidence="2" key="1">
    <citation type="journal article" date="2014" name="Genome Biol. Evol.">
        <title>Pangenome evidence for extensive interdomain horizontal transfer affecting lineage core and shell genes in uncultured planktonic thaumarchaeota and euryarchaeota.</title>
        <authorList>
            <person name="Deschamps P."/>
            <person name="Zivanovic Y."/>
            <person name="Moreira D."/>
            <person name="Rodriguez-Valera F."/>
            <person name="Lopez-Garcia P."/>
        </authorList>
    </citation>
    <scope>NUCLEOTIDE SEQUENCE</scope>
</reference>
<dbReference type="AlphaFoldDB" id="A0A075H5Q7"/>
<dbReference type="InterPro" id="IPR038726">
    <property type="entry name" value="PDDEXK_AddAB-type"/>
</dbReference>